<feature type="disulfide bond" evidence="17">
    <location>
        <begin position="113"/>
        <end position="188"/>
    </location>
</feature>
<name>A0AAQ4QV16_GASAC</name>
<organism evidence="21 22">
    <name type="scientific">Gasterosteus aculeatus aculeatus</name>
    <name type="common">three-spined stickleback</name>
    <dbReference type="NCBI Taxonomy" id="481459"/>
    <lineage>
        <taxon>Eukaryota</taxon>
        <taxon>Metazoa</taxon>
        <taxon>Chordata</taxon>
        <taxon>Craniata</taxon>
        <taxon>Vertebrata</taxon>
        <taxon>Euteleostomi</taxon>
        <taxon>Actinopterygii</taxon>
        <taxon>Neopterygii</taxon>
        <taxon>Teleostei</taxon>
        <taxon>Neoteleostei</taxon>
        <taxon>Acanthomorphata</taxon>
        <taxon>Eupercaria</taxon>
        <taxon>Perciformes</taxon>
        <taxon>Cottioidei</taxon>
        <taxon>Gasterosteales</taxon>
        <taxon>Gasterosteidae</taxon>
        <taxon>Gasterosteus</taxon>
    </lineage>
</organism>
<keyword evidence="8" id="KW-0564">Palmitate</keyword>
<dbReference type="AlphaFoldDB" id="A0AAQ4QV16"/>
<keyword evidence="13" id="KW-0449">Lipoprotein</keyword>
<dbReference type="InterPro" id="IPR000276">
    <property type="entry name" value="GPCR_Rhodpsn"/>
</dbReference>
<dbReference type="PRINTS" id="PR00237">
    <property type="entry name" value="GPCRRHODOPSN"/>
</dbReference>
<evidence type="ECO:0000256" key="2">
    <source>
        <dbReference type="ARBA" id="ARBA00020039"/>
    </source>
</evidence>
<proteinExistence type="inferred from homology"/>
<evidence type="ECO:0000256" key="8">
    <source>
        <dbReference type="ARBA" id="ARBA00023139"/>
    </source>
</evidence>
<reference evidence="21" key="3">
    <citation type="submission" date="2025-09" db="UniProtKB">
        <authorList>
            <consortium name="Ensembl"/>
        </authorList>
    </citation>
    <scope>IDENTIFICATION</scope>
</reference>
<accession>A0AAQ4QV16</accession>
<evidence type="ECO:0000256" key="18">
    <source>
        <dbReference type="RuleBase" id="RU000688"/>
    </source>
</evidence>
<evidence type="ECO:0000256" key="5">
    <source>
        <dbReference type="ARBA" id="ARBA00022989"/>
    </source>
</evidence>
<dbReference type="SUPFAM" id="SSF81321">
    <property type="entry name" value="Family A G protein-coupled receptor-like"/>
    <property type="match status" value="1"/>
</dbReference>
<dbReference type="PANTHER" id="PTHR46925">
    <property type="entry name" value="G-PROTEIN COUPLED RECEPTOR TKR-1-RELATED"/>
    <property type="match status" value="1"/>
</dbReference>
<evidence type="ECO:0000313" key="22">
    <source>
        <dbReference type="Proteomes" id="UP000007635"/>
    </source>
</evidence>
<reference evidence="21 22" key="1">
    <citation type="journal article" date="2021" name="G3 (Bethesda)">
        <title>Improved contiguity of the threespine stickleback genome using long-read sequencing.</title>
        <authorList>
            <person name="Nath S."/>
            <person name="Shaw D.E."/>
            <person name="White M.A."/>
        </authorList>
    </citation>
    <scope>NUCLEOTIDE SEQUENCE [LARGE SCALE GENOMIC DNA]</scope>
    <source>
        <strain evidence="21 22">Lake Benthic</strain>
    </source>
</reference>
<evidence type="ECO:0000256" key="9">
    <source>
        <dbReference type="ARBA" id="ARBA00023157"/>
    </source>
</evidence>
<feature type="domain" description="G-protein coupled receptors family 1 profile" evidence="20">
    <location>
        <begin position="57"/>
        <end position="311"/>
    </location>
</feature>
<keyword evidence="7 19" id="KW-0472">Membrane</keyword>
<dbReference type="Gene3D" id="1.20.1070.10">
    <property type="entry name" value="Rhodopsin 7-helix transmembrane proteins"/>
    <property type="match status" value="1"/>
</dbReference>
<keyword evidence="6 18" id="KW-0297">G-protein coupled receptor</keyword>
<evidence type="ECO:0000256" key="14">
    <source>
        <dbReference type="ARBA" id="ARBA00031300"/>
    </source>
</evidence>
<dbReference type="Proteomes" id="UP000007635">
    <property type="component" value="Chromosome IX"/>
</dbReference>
<evidence type="ECO:0000256" key="1">
    <source>
        <dbReference type="ARBA" id="ARBA00004651"/>
    </source>
</evidence>
<dbReference type="GO" id="GO:0004995">
    <property type="term" value="F:tachykinin receptor activity"/>
    <property type="evidence" value="ECO:0007669"/>
    <property type="project" value="InterPro"/>
</dbReference>
<dbReference type="GO" id="GO:0005886">
    <property type="term" value="C:plasma membrane"/>
    <property type="evidence" value="ECO:0007669"/>
    <property type="project" value="UniProtKB-SubCell"/>
</dbReference>
<keyword evidence="5 19" id="KW-1133">Transmembrane helix</keyword>
<keyword evidence="11" id="KW-0325">Glycoprotein</keyword>
<evidence type="ECO:0000256" key="11">
    <source>
        <dbReference type="ARBA" id="ARBA00023180"/>
    </source>
</evidence>
<dbReference type="PRINTS" id="PR01026">
    <property type="entry name" value="NEUROKININ3R"/>
</dbReference>
<evidence type="ECO:0000256" key="4">
    <source>
        <dbReference type="ARBA" id="ARBA00022692"/>
    </source>
</evidence>
<dbReference type="Ensembl" id="ENSGACT00000036429.1">
    <property type="protein sequence ID" value="ENSGACP00000055184.1"/>
    <property type="gene ID" value="ENSGACG00000017903.2"/>
</dbReference>
<dbReference type="PROSITE" id="PS00237">
    <property type="entry name" value="G_PROTEIN_RECEP_F1_1"/>
    <property type="match status" value="1"/>
</dbReference>
<dbReference type="PRINTS" id="PR00244">
    <property type="entry name" value="NEUROKININR"/>
</dbReference>
<dbReference type="InterPro" id="IPR001013">
    <property type="entry name" value="NK3_rcpt"/>
</dbReference>
<sequence length="444" mass="50497">MVLRLRRAPWRTENRMAAPHNGSNITANYTNQFVQPPLQVALWSVAYSSVMAVAVFGNLIVIWIILAHKRMRTVTNYFLLNLAFSEASMAALNTLINFIYATHGDWYFGKAYCKFHNFFPVTSVFASIYSMTAIAVDRYMAIIHPLKPRLSAKATTGVIVCIWSLAVVLAFPLCYFSTTQTLPRRTVCYVAWPRMADDPFMYHTIVTVLVYVLPLVVMAINYTIVGMTLWGGEIPGDSSDNYHGQLRAKRKVVKMMIIVVVTFALCWLPYHTYFIVTGLNKALKKWKYIQQFYLSVLWLAMSSTMYNPIIYCCLNSRCPATTSWSYAPRVCIQPARAACTRCRGWIPPWCCFTTPPWATAALVGSSPCRPKREATSLLATRRSPDATATVQRRRTERFRAFNQKISLEGCIQRHMQAKKSQIAVDIQMGGTDVCFLFRPDFFIS</sequence>
<gene>
    <name evidence="21" type="primary">TACR3</name>
</gene>
<evidence type="ECO:0000256" key="16">
    <source>
        <dbReference type="ARBA" id="ARBA00032354"/>
    </source>
</evidence>
<evidence type="ECO:0000256" key="13">
    <source>
        <dbReference type="ARBA" id="ARBA00023288"/>
    </source>
</evidence>
<feature type="transmembrane region" description="Helical" evidence="19">
    <location>
        <begin position="200"/>
        <end position="231"/>
    </location>
</feature>
<comment type="subcellular location">
    <subcellularLocation>
        <location evidence="1">Cell membrane</location>
        <topology evidence="1">Multi-pass membrane protein</topology>
    </subcellularLocation>
</comment>
<keyword evidence="22" id="KW-1185">Reference proteome</keyword>
<feature type="transmembrane region" description="Helical" evidence="19">
    <location>
        <begin position="78"/>
        <end position="98"/>
    </location>
</feature>
<dbReference type="InterPro" id="IPR001681">
    <property type="entry name" value="Neurokn_rcpt"/>
</dbReference>
<dbReference type="SMART" id="SM01381">
    <property type="entry name" value="7TM_GPCR_Srsx"/>
    <property type="match status" value="1"/>
</dbReference>
<protein>
    <recommendedName>
        <fullName evidence="2">Neuromedin-K receptor</fullName>
    </recommendedName>
    <alternativeName>
        <fullName evidence="16">NK-3 receptor</fullName>
    </alternativeName>
    <alternativeName>
        <fullName evidence="14">Neurokinin B receptor</fullName>
    </alternativeName>
    <alternativeName>
        <fullName evidence="15">Tachykinin receptor 3</fullName>
    </alternativeName>
</protein>
<dbReference type="GO" id="GO:0097225">
    <property type="term" value="C:sperm midpiece"/>
    <property type="evidence" value="ECO:0007669"/>
    <property type="project" value="TreeGrafter"/>
</dbReference>
<keyword evidence="4 18" id="KW-0812">Transmembrane</keyword>
<comment type="similarity">
    <text evidence="18">Belongs to the G-protein coupled receptor 1 family.</text>
</comment>
<dbReference type="GO" id="GO:1902093">
    <property type="term" value="P:positive regulation of flagellated sperm motility"/>
    <property type="evidence" value="ECO:0007669"/>
    <property type="project" value="TreeGrafter"/>
</dbReference>
<dbReference type="GeneTree" id="ENSGT00940000153745"/>
<dbReference type="PROSITE" id="PS50262">
    <property type="entry name" value="G_PROTEIN_RECEP_F1_2"/>
    <property type="match status" value="1"/>
</dbReference>
<feature type="transmembrane region" description="Helical" evidence="19">
    <location>
        <begin position="118"/>
        <end position="136"/>
    </location>
</feature>
<keyword evidence="3" id="KW-1003">Cell membrane</keyword>
<evidence type="ECO:0000256" key="15">
    <source>
        <dbReference type="ARBA" id="ARBA00031717"/>
    </source>
</evidence>
<reference evidence="21" key="2">
    <citation type="submission" date="2025-08" db="UniProtKB">
        <authorList>
            <consortium name="Ensembl"/>
        </authorList>
    </citation>
    <scope>IDENTIFICATION</scope>
</reference>
<evidence type="ECO:0000259" key="20">
    <source>
        <dbReference type="PROSITE" id="PS50262"/>
    </source>
</evidence>
<keyword evidence="12 18" id="KW-0807">Transducer</keyword>
<evidence type="ECO:0000256" key="10">
    <source>
        <dbReference type="ARBA" id="ARBA00023170"/>
    </source>
</evidence>
<evidence type="ECO:0000313" key="21">
    <source>
        <dbReference type="Ensembl" id="ENSGACP00000055184.1"/>
    </source>
</evidence>
<evidence type="ECO:0000256" key="6">
    <source>
        <dbReference type="ARBA" id="ARBA00023040"/>
    </source>
</evidence>
<dbReference type="PANTHER" id="PTHR46925:SF1">
    <property type="entry name" value="NEUROMEDIN-K RECEPTOR"/>
    <property type="match status" value="1"/>
</dbReference>
<dbReference type="Pfam" id="PF00001">
    <property type="entry name" value="7tm_1"/>
    <property type="match status" value="1"/>
</dbReference>
<evidence type="ECO:0000256" key="12">
    <source>
        <dbReference type="ARBA" id="ARBA00023224"/>
    </source>
</evidence>
<feature type="transmembrane region" description="Helical" evidence="19">
    <location>
        <begin position="157"/>
        <end position="178"/>
    </location>
</feature>
<keyword evidence="9 17" id="KW-1015">Disulfide bond</keyword>
<feature type="transmembrane region" description="Helical" evidence="19">
    <location>
        <begin position="292"/>
        <end position="314"/>
    </location>
</feature>
<evidence type="ECO:0000256" key="17">
    <source>
        <dbReference type="PIRSR" id="PIRSR601681-50"/>
    </source>
</evidence>
<dbReference type="InterPro" id="IPR017452">
    <property type="entry name" value="GPCR_Rhodpsn_7TM"/>
</dbReference>
<evidence type="ECO:0000256" key="3">
    <source>
        <dbReference type="ARBA" id="ARBA00022475"/>
    </source>
</evidence>
<feature type="transmembrane region" description="Helical" evidence="19">
    <location>
        <begin position="40"/>
        <end position="66"/>
    </location>
</feature>
<keyword evidence="10 18" id="KW-0675">Receptor</keyword>
<evidence type="ECO:0000256" key="7">
    <source>
        <dbReference type="ARBA" id="ARBA00023136"/>
    </source>
</evidence>
<evidence type="ECO:0000256" key="19">
    <source>
        <dbReference type="SAM" id="Phobius"/>
    </source>
</evidence>
<feature type="transmembrane region" description="Helical" evidence="19">
    <location>
        <begin position="252"/>
        <end position="272"/>
    </location>
</feature>